<dbReference type="PANTHER" id="PTHR43133:SF32">
    <property type="entry name" value="BLR3042 PROTEIN"/>
    <property type="match status" value="1"/>
</dbReference>
<dbReference type="InterPro" id="IPR007627">
    <property type="entry name" value="RNA_pol_sigma70_r2"/>
</dbReference>
<dbReference type="PANTHER" id="PTHR43133">
    <property type="entry name" value="RNA POLYMERASE ECF-TYPE SIGMA FACTO"/>
    <property type="match status" value="1"/>
</dbReference>
<sequence>MAAGDDSALRTLYQRHALAMLRLLRRLTSDARLAEDLLQESWLAVWQSAAAYRGEASVRGWLLGVTRRQAHNRLRRKEVEAVPLEDSIDPPDPSGRVEEAVLAEAGRQEVMTAIDALSPPLAEVVHLALVAELGYRDIAVVLDIPVGTVKSRMANARKQLIEILSRKAVPR</sequence>
<dbReference type="EMBL" id="JAGIOO010000001">
    <property type="protein sequence ID" value="MBP2473995.1"/>
    <property type="molecule type" value="Genomic_DNA"/>
</dbReference>
<dbReference type="NCBIfam" id="TIGR02937">
    <property type="entry name" value="sigma70-ECF"/>
    <property type="match status" value="1"/>
</dbReference>
<accession>A0ABS5AE64</accession>
<dbReference type="InterPro" id="IPR039425">
    <property type="entry name" value="RNA_pol_sigma-70-like"/>
</dbReference>
<dbReference type="Gene3D" id="1.10.1740.10">
    <property type="match status" value="1"/>
</dbReference>
<name>A0ABS5AE64_9PSEU</name>
<reference evidence="7 8" key="1">
    <citation type="submission" date="2021-03" db="EMBL/GenBank/DDBJ databases">
        <title>Sequencing the genomes of 1000 actinobacteria strains.</title>
        <authorList>
            <person name="Klenk H.-P."/>
        </authorList>
    </citation>
    <scope>NUCLEOTIDE SEQUENCE [LARGE SCALE GENOMIC DNA]</scope>
    <source>
        <strain evidence="7 8">DSM 44580</strain>
    </source>
</reference>
<comment type="caution">
    <text evidence="7">The sequence shown here is derived from an EMBL/GenBank/DDBJ whole genome shotgun (WGS) entry which is preliminary data.</text>
</comment>
<dbReference type="Gene3D" id="1.10.10.10">
    <property type="entry name" value="Winged helix-like DNA-binding domain superfamily/Winged helix DNA-binding domain"/>
    <property type="match status" value="1"/>
</dbReference>
<dbReference type="InterPro" id="IPR013324">
    <property type="entry name" value="RNA_pol_sigma_r3/r4-like"/>
</dbReference>
<dbReference type="InterPro" id="IPR013249">
    <property type="entry name" value="RNA_pol_sigma70_r4_t2"/>
</dbReference>
<dbReference type="InterPro" id="IPR036388">
    <property type="entry name" value="WH-like_DNA-bd_sf"/>
</dbReference>
<dbReference type="InterPro" id="IPR013325">
    <property type="entry name" value="RNA_pol_sigma_r2"/>
</dbReference>
<keyword evidence="4" id="KW-0804">Transcription</keyword>
<protein>
    <submittedName>
        <fullName evidence="7">RNA polymerase sigma-70 factor (ECF subfamily)</fullName>
    </submittedName>
</protein>
<evidence type="ECO:0000259" key="6">
    <source>
        <dbReference type="Pfam" id="PF08281"/>
    </source>
</evidence>
<comment type="similarity">
    <text evidence="1">Belongs to the sigma-70 factor family. ECF subfamily.</text>
</comment>
<keyword evidence="8" id="KW-1185">Reference proteome</keyword>
<feature type="domain" description="RNA polymerase sigma-70 region 2" evidence="5">
    <location>
        <begin position="12"/>
        <end position="77"/>
    </location>
</feature>
<organism evidence="7 8">
    <name type="scientific">Crossiella equi</name>
    <dbReference type="NCBI Taxonomy" id="130796"/>
    <lineage>
        <taxon>Bacteria</taxon>
        <taxon>Bacillati</taxon>
        <taxon>Actinomycetota</taxon>
        <taxon>Actinomycetes</taxon>
        <taxon>Pseudonocardiales</taxon>
        <taxon>Pseudonocardiaceae</taxon>
        <taxon>Crossiella</taxon>
    </lineage>
</organism>
<evidence type="ECO:0000313" key="7">
    <source>
        <dbReference type="EMBL" id="MBP2473995.1"/>
    </source>
</evidence>
<evidence type="ECO:0000259" key="5">
    <source>
        <dbReference type="Pfam" id="PF04542"/>
    </source>
</evidence>
<evidence type="ECO:0000256" key="1">
    <source>
        <dbReference type="ARBA" id="ARBA00010641"/>
    </source>
</evidence>
<keyword evidence="2" id="KW-0805">Transcription regulation</keyword>
<dbReference type="Proteomes" id="UP001519363">
    <property type="component" value="Unassembled WGS sequence"/>
</dbReference>
<dbReference type="Pfam" id="PF08281">
    <property type="entry name" value="Sigma70_r4_2"/>
    <property type="match status" value="1"/>
</dbReference>
<dbReference type="RefSeq" id="WP_209706949.1">
    <property type="nucleotide sequence ID" value="NZ_JAGIOO010000001.1"/>
</dbReference>
<dbReference type="Pfam" id="PF04542">
    <property type="entry name" value="Sigma70_r2"/>
    <property type="match status" value="1"/>
</dbReference>
<evidence type="ECO:0000313" key="8">
    <source>
        <dbReference type="Proteomes" id="UP001519363"/>
    </source>
</evidence>
<dbReference type="SUPFAM" id="SSF88946">
    <property type="entry name" value="Sigma2 domain of RNA polymerase sigma factors"/>
    <property type="match status" value="1"/>
</dbReference>
<feature type="domain" description="RNA polymerase sigma factor 70 region 4 type 2" evidence="6">
    <location>
        <begin position="107"/>
        <end position="160"/>
    </location>
</feature>
<keyword evidence="3" id="KW-0731">Sigma factor</keyword>
<dbReference type="CDD" id="cd06171">
    <property type="entry name" value="Sigma70_r4"/>
    <property type="match status" value="1"/>
</dbReference>
<evidence type="ECO:0000256" key="2">
    <source>
        <dbReference type="ARBA" id="ARBA00023015"/>
    </source>
</evidence>
<proteinExistence type="inferred from homology"/>
<evidence type="ECO:0000256" key="3">
    <source>
        <dbReference type="ARBA" id="ARBA00023082"/>
    </source>
</evidence>
<dbReference type="SUPFAM" id="SSF88659">
    <property type="entry name" value="Sigma3 and sigma4 domains of RNA polymerase sigma factors"/>
    <property type="match status" value="1"/>
</dbReference>
<gene>
    <name evidence="7" type="ORF">JOF53_002867</name>
</gene>
<evidence type="ECO:0000256" key="4">
    <source>
        <dbReference type="ARBA" id="ARBA00023163"/>
    </source>
</evidence>
<dbReference type="InterPro" id="IPR014284">
    <property type="entry name" value="RNA_pol_sigma-70_dom"/>
</dbReference>